<dbReference type="EMBL" id="UEGW01000001">
    <property type="protein sequence ID" value="SRX94342.1"/>
    <property type="molecule type" value="Genomic_DNA"/>
</dbReference>
<gene>
    <name evidence="2" type="ORF">MSP7336_02596</name>
</gene>
<dbReference type="Gene3D" id="3.30.300.30">
    <property type="match status" value="1"/>
</dbReference>
<accession>A0A375YZU0</accession>
<evidence type="ECO:0000259" key="1">
    <source>
        <dbReference type="Pfam" id="PF00501"/>
    </source>
</evidence>
<dbReference type="PROSITE" id="PS00455">
    <property type="entry name" value="AMP_BINDING"/>
    <property type="match status" value="1"/>
</dbReference>
<organism evidence="2 3">
    <name type="scientific">Mycobacterium shimoidei</name>
    <dbReference type="NCBI Taxonomy" id="29313"/>
    <lineage>
        <taxon>Bacteria</taxon>
        <taxon>Bacillati</taxon>
        <taxon>Actinomycetota</taxon>
        <taxon>Actinomycetes</taxon>
        <taxon>Mycobacteriales</taxon>
        <taxon>Mycobacteriaceae</taxon>
        <taxon>Mycobacterium</taxon>
    </lineage>
</organism>
<evidence type="ECO:0000313" key="2">
    <source>
        <dbReference type="EMBL" id="SRX94342.1"/>
    </source>
</evidence>
<dbReference type="InterPro" id="IPR000873">
    <property type="entry name" value="AMP-dep_synth/lig_dom"/>
</dbReference>
<dbReference type="AlphaFoldDB" id="A0A375YZU0"/>
<evidence type="ECO:0000313" key="3">
    <source>
        <dbReference type="Proteomes" id="UP000252015"/>
    </source>
</evidence>
<feature type="domain" description="AMP-dependent synthetase/ligase" evidence="1">
    <location>
        <begin position="12"/>
        <end position="363"/>
    </location>
</feature>
<dbReference type="InterPro" id="IPR050237">
    <property type="entry name" value="ATP-dep_AMP-bd_enzyme"/>
</dbReference>
<reference evidence="2 3" key="1">
    <citation type="submission" date="2018-05" db="EMBL/GenBank/DDBJ databases">
        <authorList>
            <consortium name="IHU Genomes"/>
        </authorList>
    </citation>
    <scope>NUCLEOTIDE SEQUENCE [LARGE SCALE GENOMIC DNA]</scope>
    <source>
        <strain evidence="2 3">P7336</strain>
    </source>
</reference>
<dbReference type="PANTHER" id="PTHR43767:SF10">
    <property type="entry name" value="SURFACTIN SYNTHASE SUBUNIT 1"/>
    <property type="match status" value="1"/>
</dbReference>
<dbReference type="InterPro" id="IPR042099">
    <property type="entry name" value="ANL_N_sf"/>
</dbReference>
<keyword evidence="2" id="KW-0436">Ligase</keyword>
<protein>
    <submittedName>
        <fullName evidence="2">Putative AMP-dependent synthetase and ligase [Burkholderia xenovorans LB400]</fullName>
    </submittedName>
</protein>
<dbReference type="InterPro" id="IPR045851">
    <property type="entry name" value="AMP-bd_C_sf"/>
</dbReference>
<dbReference type="PANTHER" id="PTHR43767">
    <property type="entry name" value="LONG-CHAIN-FATTY-ACID--COA LIGASE"/>
    <property type="match status" value="1"/>
</dbReference>
<dbReference type="Proteomes" id="UP000252015">
    <property type="component" value="Unassembled WGS sequence"/>
</dbReference>
<proteinExistence type="predicted"/>
<dbReference type="STRING" id="29313.BHQ16_02240"/>
<dbReference type="CDD" id="cd04433">
    <property type="entry name" value="AFD_class_I"/>
    <property type="match status" value="1"/>
</dbReference>
<keyword evidence="3" id="KW-1185">Reference proteome</keyword>
<sequence length="508" mass="54529">MPEGTVDAVVRSRAAEYGAKPAVIDPTGRLSYHELDSSTHELAAALIEAGVVKGSRVGLIMPNSVRWVQIAIAVTRVGGVLVPLSTLLRPPELREQLRVAAVQFLIGVEEFRGHRYLDELQDDQLPALRHVWAADRLTPATASEAATRIVDPLTGTVTPADPLVIMFTSGSSGAPKGVLHSHGSALGAVQSGLADRCIDSETRLYLPMPFFWVGGFGGGVLSALLAGATLVTEEIPQPQTTLQLLERERVTLFRGWPEQADAFARHAGATDLSALRPGSLEALLPEALRAEPGARATLFGMTETFGPYCGYRADTDMPRSAWGSCGKPFPGMEVRVADPETGQPVPPGTVGMIQVRGPHTLRGICWRSREELFTVDGYYPTGDLGRVDDDGFLFYHGRSDDMFKVSGATVYPGEVERALRAIDGVDSAFVTKVTGAQGDRVGAVVVCDPTVMTVERLREQSRALLSAFKVPAVWLLVDSDDAIPRGPTGKVDARRLRSMLAEVKAVTD</sequence>
<dbReference type="InterPro" id="IPR020845">
    <property type="entry name" value="AMP-binding_CS"/>
</dbReference>
<dbReference type="RefSeq" id="WP_113963850.1">
    <property type="nucleotide sequence ID" value="NZ_UEGW01000001.1"/>
</dbReference>
<dbReference type="Gene3D" id="3.40.50.12780">
    <property type="entry name" value="N-terminal domain of ligase-like"/>
    <property type="match status" value="1"/>
</dbReference>
<dbReference type="SUPFAM" id="SSF56801">
    <property type="entry name" value="Acetyl-CoA synthetase-like"/>
    <property type="match status" value="1"/>
</dbReference>
<dbReference type="Pfam" id="PF00501">
    <property type="entry name" value="AMP-binding"/>
    <property type="match status" value="1"/>
</dbReference>
<name>A0A375YZU0_MYCSH</name>
<dbReference type="GO" id="GO:0016874">
    <property type="term" value="F:ligase activity"/>
    <property type="evidence" value="ECO:0007669"/>
    <property type="project" value="UniProtKB-KW"/>
</dbReference>